<comment type="caution">
    <text evidence="6">The sequence shown here is derived from an EMBL/GenBank/DDBJ whole genome shotgun (WGS) entry which is preliminary data.</text>
</comment>
<reference evidence="6 7" key="1">
    <citation type="journal article" date="2016" name="Genome Biol. Evol.">
        <title>Gene Family Evolution Reflects Adaptation to Soil Environmental Stressors in the Genome of the Collembolan Orchesella cincta.</title>
        <authorList>
            <person name="Faddeeva-Vakhrusheva A."/>
            <person name="Derks M.F."/>
            <person name="Anvar S.Y."/>
            <person name="Agamennone V."/>
            <person name="Suring W."/>
            <person name="Smit S."/>
            <person name="van Straalen N.M."/>
            <person name="Roelofs D."/>
        </authorList>
    </citation>
    <scope>NUCLEOTIDE SEQUENCE [LARGE SCALE GENOMIC DNA]</scope>
    <source>
        <tissue evidence="6">Mixed pool</tissue>
    </source>
</reference>
<dbReference type="InterPro" id="IPR029021">
    <property type="entry name" value="Prot-tyrosine_phosphatase-like"/>
</dbReference>
<dbReference type="Pfam" id="PF00782">
    <property type="entry name" value="DSPc"/>
    <property type="match status" value="1"/>
</dbReference>
<dbReference type="PROSITE" id="PS00383">
    <property type="entry name" value="TYR_PHOSPHATASE_1"/>
    <property type="match status" value="1"/>
</dbReference>
<dbReference type="STRING" id="48709.A0A1D2NAP8"/>
<dbReference type="OrthoDB" id="426001at2759"/>
<name>A0A1D2NAP8_ORCCI</name>
<dbReference type="PANTHER" id="PTHR46588">
    <property type="entry name" value="SERINE/THREONINE/TYROSINE-INTERACTING PROTEIN"/>
    <property type="match status" value="1"/>
</dbReference>
<evidence type="ECO:0000256" key="3">
    <source>
        <dbReference type="ARBA" id="ARBA00022912"/>
    </source>
</evidence>
<dbReference type="EMBL" id="LJIJ01000116">
    <property type="protein sequence ID" value="ODN02329.1"/>
    <property type="molecule type" value="Genomic_DNA"/>
</dbReference>
<protein>
    <submittedName>
        <fullName evidence="6">Serine/threonine/tyrosine-interacting protein B</fullName>
    </submittedName>
</protein>
<dbReference type="Proteomes" id="UP000094527">
    <property type="component" value="Unassembled WGS sequence"/>
</dbReference>
<evidence type="ECO:0000313" key="6">
    <source>
        <dbReference type="EMBL" id="ODN02329.1"/>
    </source>
</evidence>
<dbReference type="InterPro" id="IPR000340">
    <property type="entry name" value="Dual-sp_phosphatase_cat-dom"/>
</dbReference>
<sequence length="234" mass="25902">MNMNIDEGAEKMDVDQSPAVNRSIVGGVKEVTTDRYVAPTYPAFPAKGLGYLEWEYTMKRSAQEIFPGLLLGPYGCATRSKLGEMKAAGITHVVVARQVLERNLIRANHPEHFSYLIVEFADCATENIIPHFQTVNSFLDDCLTNGGKVLVHCCAGNSRSAALVLAYIMSKFGVTFNEALALVISKRYTIHLNEGFVSQLKEYEPIYRALHAVSLPLPGEGFTRQAMKRQLDAD</sequence>
<accession>A0A1D2NAP8</accession>
<evidence type="ECO:0000313" key="7">
    <source>
        <dbReference type="Proteomes" id="UP000094527"/>
    </source>
</evidence>
<gene>
    <name evidence="6" type="ORF">Ocin01_04361</name>
</gene>
<keyword evidence="3" id="KW-0904">Protein phosphatase</keyword>
<evidence type="ECO:0000256" key="2">
    <source>
        <dbReference type="ARBA" id="ARBA00022801"/>
    </source>
</evidence>
<dbReference type="InterPro" id="IPR020422">
    <property type="entry name" value="TYR_PHOSPHATASE_DUAL_dom"/>
</dbReference>
<dbReference type="GO" id="GO:1990444">
    <property type="term" value="F:F-box domain binding"/>
    <property type="evidence" value="ECO:0007669"/>
    <property type="project" value="TreeGrafter"/>
</dbReference>
<evidence type="ECO:0000259" key="5">
    <source>
        <dbReference type="PROSITE" id="PS50056"/>
    </source>
</evidence>
<evidence type="ECO:0000259" key="4">
    <source>
        <dbReference type="PROSITE" id="PS50054"/>
    </source>
</evidence>
<feature type="domain" description="Tyrosine specific protein phosphatases" evidence="5">
    <location>
        <begin position="126"/>
        <end position="187"/>
    </location>
</feature>
<dbReference type="FunFam" id="3.90.190.10:FF:000036">
    <property type="entry name" value="Serine/threonine/tyrosine-interacting protein a"/>
    <property type="match status" value="1"/>
</dbReference>
<dbReference type="GO" id="GO:0070372">
    <property type="term" value="P:regulation of ERK1 and ERK2 cascade"/>
    <property type="evidence" value="ECO:0007669"/>
    <property type="project" value="TreeGrafter"/>
</dbReference>
<comment type="similarity">
    <text evidence="1">Belongs to the protein-tyrosine phosphatase family. Non-receptor class subfamily.</text>
</comment>
<organism evidence="6 7">
    <name type="scientific">Orchesella cincta</name>
    <name type="common">Springtail</name>
    <name type="synonym">Podura cincta</name>
    <dbReference type="NCBI Taxonomy" id="48709"/>
    <lineage>
        <taxon>Eukaryota</taxon>
        <taxon>Metazoa</taxon>
        <taxon>Ecdysozoa</taxon>
        <taxon>Arthropoda</taxon>
        <taxon>Hexapoda</taxon>
        <taxon>Collembola</taxon>
        <taxon>Entomobryomorpha</taxon>
        <taxon>Entomobryoidea</taxon>
        <taxon>Orchesellidae</taxon>
        <taxon>Orchesellinae</taxon>
        <taxon>Orchesella</taxon>
    </lineage>
</organism>
<keyword evidence="2" id="KW-0378">Hydrolase</keyword>
<dbReference type="InterPro" id="IPR052449">
    <property type="entry name" value="STYX-Interacting_Phosphatase"/>
</dbReference>
<feature type="domain" description="Tyrosine-protein phosphatase" evidence="4">
    <location>
        <begin position="61"/>
        <end position="209"/>
    </location>
</feature>
<dbReference type="AlphaFoldDB" id="A0A1D2NAP8"/>
<dbReference type="InterPro" id="IPR016130">
    <property type="entry name" value="Tyr_Pase_AS"/>
</dbReference>
<keyword evidence="7" id="KW-1185">Reference proteome</keyword>
<dbReference type="PANTHER" id="PTHR46588:SF1">
    <property type="entry name" value="SERINE_THREONINE_TYROSINE-INTERACTING PROTEIN"/>
    <property type="match status" value="1"/>
</dbReference>
<evidence type="ECO:0000256" key="1">
    <source>
        <dbReference type="ARBA" id="ARBA00009649"/>
    </source>
</evidence>
<dbReference type="Gene3D" id="3.90.190.10">
    <property type="entry name" value="Protein tyrosine phosphatase superfamily"/>
    <property type="match status" value="1"/>
</dbReference>
<dbReference type="SUPFAM" id="SSF52799">
    <property type="entry name" value="(Phosphotyrosine protein) phosphatases II"/>
    <property type="match status" value="1"/>
</dbReference>
<dbReference type="InterPro" id="IPR000387">
    <property type="entry name" value="Tyr_Pase_dom"/>
</dbReference>
<dbReference type="GO" id="GO:0004721">
    <property type="term" value="F:phosphoprotein phosphatase activity"/>
    <property type="evidence" value="ECO:0007669"/>
    <property type="project" value="UniProtKB-KW"/>
</dbReference>
<dbReference type="GO" id="GO:0005654">
    <property type="term" value="C:nucleoplasm"/>
    <property type="evidence" value="ECO:0007669"/>
    <property type="project" value="TreeGrafter"/>
</dbReference>
<dbReference type="OMA" id="SAMKSKX"/>
<dbReference type="GO" id="GO:0062026">
    <property type="term" value="P:negative regulation of SCF-dependent proteasomal ubiquitin-dependent catabolic process"/>
    <property type="evidence" value="ECO:0007669"/>
    <property type="project" value="TreeGrafter"/>
</dbReference>
<dbReference type="SMART" id="SM00195">
    <property type="entry name" value="DSPc"/>
    <property type="match status" value="1"/>
</dbReference>
<dbReference type="GO" id="GO:0005737">
    <property type="term" value="C:cytoplasm"/>
    <property type="evidence" value="ECO:0007669"/>
    <property type="project" value="TreeGrafter"/>
</dbReference>
<proteinExistence type="inferred from homology"/>
<dbReference type="PROSITE" id="PS50056">
    <property type="entry name" value="TYR_PHOSPHATASE_2"/>
    <property type="match status" value="1"/>
</dbReference>
<dbReference type="PROSITE" id="PS50054">
    <property type="entry name" value="TYR_PHOSPHATASE_DUAL"/>
    <property type="match status" value="1"/>
</dbReference>